<keyword evidence="2" id="KW-0813">Transport</keyword>
<dbReference type="GO" id="GO:0016301">
    <property type="term" value="F:kinase activity"/>
    <property type="evidence" value="ECO:0007669"/>
    <property type="project" value="UniProtKB-KW"/>
</dbReference>
<keyword evidence="8" id="KW-0670">Pyruvate</keyword>
<name>A0A4R3KGJ7_9BACI</name>
<dbReference type="Proteomes" id="UP000295788">
    <property type="component" value="Unassembled WGS sequence"/>
</dbReference>
<dbReference type="InterPro" id="IPR050890">
    <property type="entry name" value="PTS_EIIA_component"/>
</dbReference>
<sequence length="87" mass="9358">MVGSSLHIGLETVQMEGEGFTAHVKEGDKVKAGDALISFDLNLIKEKAKSTITPLVITNGEKVGQMERLAQENVSKGQTQVLKIHLA</sequence>
<keyword evidence="5" id="KW-0598">Phosphotransferase system</keyword>
<evidence type="ECO:0000256" key="6">
    <source>
        <dbReference type="ARBA" id="ARBA00022777"/>
    </source>
</evidence>
<dbReference type="AlphaFoldDB" id="A0A4R3KGJ7"/>
<accession>A0A4R3KGJ7</accession>
<evidence type="ECO:0000313" key="9">
    <source>
        <dbReference type="Proteomes" id="UP000295788"/>
    </source>
</evidence>
<organism evidence="8 9">
    <name type="scientific">Tepidibacillus fermentans</name>
    <dbReference type="NCBI Taxonomy" id="1281767"/>
    <lineage>
        <taxon>Bacteria</taxon>
        <taxon>Bacillati</taxon>
        <taxon>Bacillota</taxon>
        <taxon>Bacilli</taxon>
        <taxon>Bacillales</taxon>
        <taxon>Bacillaceae</taxon>
        <taxon>Tepidibacillus</taxon>
    </lineage>
</organism>
<comment type="subcellular location">
    <subcellularLocation>
        <location evidence="1">Cytoplasm</location>
    </subcellularLocation>
</comment>
<dbReference type="PANTHER" id="PTHR45008">
    <property type="entry name" value="PTS SYSTEM GLUCOSE-SPECIFIC EIIA COMPONENT"/>
    <property type="match status" value="1"/>
</dbReference>
<evidence type="ECO:0000256" key="2">
    <source>
        <dbReference type="ARBA" id="ARBA00022448"/>
    </source>
</evidence>
<dbReference type="GO" id="GO:0005737">
    <property type="term" value="C:cytoplasm"/>
    <property type="evidence" value="ECO:0007669"/>
    <property type="project" value="UniProtKB-SubCell"/>
</dbReference>
<dbReference type="PANTHER" id="PTHR45008:SF1">
    <property type="entry name" value="PTS SYSTEM GLUCOSE-SPECIFIC EIIA COMPONENT"/>
    <property type="match status" value="1"/>
</dbReference>
<dbReference type="InterPro" id="IPR011055">
    <property type="entry name" value="Dup_hybrid_motif"/>
</dbReference>
<dbReference type="EMBL" id="SMAB01000011">
    <property type="protein sequence ID" value="TCS81791.1"/>
    <property type="molecule type" value="Genomic_DNA"/>
</dbReference>
<evidence type="ECO:0000256" key="1">
    <source>
        <dbReference type="ARBA" id="ARBA00004496"/>
    </source>
</evidence>
<reference evidence="8 9" key="1">
    <citation type="submission" date="2019-03" db="EMBL/GenBank/DDBJ databases">
        <title>Genomic Encyclopedia of Type Strains, Phase IV (KMG-IV): sequencing the most valuable type-strain genomes for metagenomic binning, comparative biology and taxonomic classification.</title>
        <authorList>
            <person name="Goeker M."/>
        </authorList>
    </citation>
    <scope>NUCLEOTIDE SEQUENCE [LARGE SCALE GENOMIC DNA]</scope>
    <source>
        <strain evidence="8 9">DSM 23802</strain>
    </source>
</reference>
<dbReference type="PROSITE" id="PS51093">
    <property type="entry name" value="PTS_EIIA_TYPE_1"/>
    <property type="match status" value="1"/>
</dbReference>
<dbReference type="SUPFAM" id="SSF51261">
    <property type="entry name" value="Duplicated hybrid motif"/>
    <property type="match status" value="1"/>
</dbReference>
<dbReference type="Gene3D" id="2.70.70.10">
    <property type="entry name" value="Glucose Permease (Domain IIA)"/>
    <property type="match status" value="1"/>
</dbReference>
<keyword evidence="3" id="KW-0762">Sugar transport</keyword>
<evidence type="ECO:0000313" key="8">
    <source>
        <dbReference type="EMBL" id="TCS81791.1"/>
    </source>
</evidence>
<evidence type="ECO:0000256" key="4">
    <source>
        <dbReference type="ARBA" id="ARBA00022679"/>
    </source>
</evidence>
<keyword evidence="6" id="KW-0418">Kinase</keyword>
<evidence type="ECO:0000256" key="3">
    <source>
        <dbReference type="ARBA" id="ARBA00022597"/>
    </source>
</evidence>
<keyword evidence="9" id="KW-1185">Reference proteome</keyword>
<dbReference type="GO" id="GO:0009401">
    <property type="term" value="P:phosphoenolpyruvate-dependent sugar phosphotransferase system"/>
    <property type="evidence" value="ECO:0007669"/>
    <property type="project" value="UniProtKB-KW"/>
</dbReference>
<feature type="domain" description="PTS EIIA type-1" evidence="7">
    <location>
        <begin position="1"/>
        <end position="59"/>
    </location>
</feature>
<keyword evidence="4 8" id="KW-0808">Transferase</keyword>
<comment type="caution">
    <text evidence="8">The sequence shown here is derived from an EMBL/GenBank/DDBJ whole genome shotgun (WGS) entry which is preliminary data.</text>
</comment>
<dbReference type="Pfam" id="PF00358">
    <property type="entry name" value="PTS_EIIA_1"/>
    <property type="match status" value="1"/>
</dbReference>
<dbReference type="InterPro" id="IPR001127">
    <property type="entry name" value="PTS_EIIA_1_perm"/>
</dbReference>
<evidence type="ECO:0000259" key="7">
    <source>
        <dbReference type="PROSITE" id="PS51093"/>
    </source>
</evidence>
<gene>
    <name evidence="8" type="ORF">EDD72_11129</name>
</gene>
<evidence type="ECO:0000256" key="5">
    <source>
        <dbReference type="ARBA" id="ARBA00022683"/>
    </source>
</evidence>
<protein>
    <submittedName>
        <fullName evidence="8">Phosphoenolpyruvate-dependent sugar phosphotransferase system EIIA component</fullName>
    </submittedName>
</protein>
<proteinExistence type="predicted"/>